<dbReference type="GO" id="GO:1901170">
    <property type="term" value="P:naphthalene catabolic process"/>
    <property type="evidence" value="ECO:0007669"/>
    <property type="project" value="InterPro"/>
</dbReference>
<dbReference type="AlphaFoldDB" id="A0A3B0RYY8"/>
<dbReference type="Pfam" id="PF01323">
    <property type="entry name" value="DSBA"/>
    <property type="match status" value="1"/>
</dbReference>
<evidence type="ECO:0000259" key="1">
    <source>
        <dbReference type="Pfam" id="PF01323"/>
    </source>
</evidence>
<dbReference type="GO" id="GO:0006749">
    <property type="term" value="P:glutathione metabolic process"/>
    <property type="evidence" value="ECO:0007669"/>
    <property type="project" value="TreeGrafter"/>
</dbReference>
<dbReference type="InterPro" id="IPR036249">
    <property type="entry name" value="Thioredoxin-like_sf"/>
</dbReference>
<accession>A0A3B0RYY8</accession>
<keyword evidence="2" id="KW-0413">Isomerase</keyword>
<dbReference type="PANTHER" id="PTHR42943:SF2">
    <property type="entry name" value="GLUTATHIONE S-TRANSFERASE KAPPA 1"/>
    <property type="match status" value="1"/>
</dbReference>
<reference evidence="2" key="1">
    <citation type="submission" date="2018-06" db="EMBL/GenBank/DDBJ databases">
        <authorList>
            <person name="Zhirakovskaya E."/>
        </authorList>
    </citation>
    <scope>NUCLEOTIDE SEQUENCE</scope>
</reference>
<gene>
    <name evidence="2" type="ORF">MNBD_ALPHA08-1074</name>
</gene>
<dbReference type="GO" id="GO:0004602">
    <property type="term" value="F:glutathione peroxidase activity"/>
    <property type="evidence" value="ECO:0007669"/>
    <property type="project" value="TreeGrafter"/>
</dbReference>
<dbReference type="InterPro" id="IPR044087">
    <property type="entry name" value="NahD-like"/>
</dbReference>
<dbReference type="InterPro" id="IPR051924">
    <property type="entry name" value="GST_Kappa/NadH"/>
</dbReference>
<protein>
    <submittedName>
        <fullName evidence="2">2-hydroxychromene-2-carboxylate isomerase</fullName>
    </submittedName>
</protein>
<dbReference type="SUPFAM" id="SSF52833">
    <property type="entry name" value="Thioredoxin-like"/>
    <property type="match status" value="1"/>
</dbReference>
<dbReference type="InterPro" id="IPR014440">
    <property type="entry name" value="HCCAis_GSTk"/>
</dbReference>
<organism evidence="2">
    <name type="scientific">hydrothermal vent metagenome</name>
    <dbReference type="NCBI Taxonomy" id="652676"/>
    <lineage>
        <taxon>unclassified sequences</taxon>
        <taxon>metagenomes</taxon>
        <taxon>ecological metagenomes</taxon>
    </lineage>
</organism>
<evidence type="ECO:0000313" key="2">
    <source>
        <dbReference type="EMBL" id="VAV99134.1"/>
    </source>
</evidence>
<dbReference type="PANTHER" id="PTHR42943">
    <property type="entry name" value="GLUTATHIONE S-TRANSFERASE KAPPA"/>
    <property type="match status" value="1"/>
</dbReference>
<name>A0A3B0RYY8_9ZZZZ</name>
<dbReference type="PIRSF" id="PIRSF006386">
    <property type="entry name" value="HCCAis_GSTk"/>
    <property type="match status" value="1"/>
</dbReference>
<feature type="domain" description="DSBA-like thioredoxin" evidence="1">
    <location>
        <begin position="3"/>
        <end position="190"/>
    </location>
</feature>
<dbReference type="GO" id="GO:0018845">
    <property type="term" value="F:2-hydroxychromene-2-carboxylate isomerase activity"/>
    <property type="evidence" value="ECO:0007669"/>
    <property type="project" value="InterPro"/>
</dbReference>
<dbReference type="GO" id="GO:0005739">
    <property type="term" value="C:mitochondrion"/>
    <property type="evidence" value="ECO:0007669"/>
    <property type="project" value="TreeGrafter"/>
</dbReference>
<dbReference type="CDD" id="cd03022">
    <property type="entry name" value="DsbA_HCCA_Iso"/>
    <property type="match status" value="1"/>
</dbReference>
<sequence length="197" mass="21849">MATIEFWYEFTSPYSYPAAMGIEKTAAENGVQVQWKPFLLGPIFKAQGWDNSPFNIYPAKGAYMWRDMERICEAQNLAFTRPAIFPQNSLSAARLALCTVVAGHVADFTKLVYQAAFANQKDIFLPETLEQILKSLAINPDVAFEQAGSLDVKAALRINTETAIEKQIFGAPSFVTQGGELFWGNDRLAQAVAWRAG</sequence>
<dbReference type="InterPro" id="IPR001853">
    <property type="entry name" value="DSBA-like_thioredoxin_dom"/>
</dbReference>
<dbReference type="GO" id="GO:0005777">
    <property type="term" value="C:peroxisome"/>
    <property type="evidence" value="ECO:0007669"/>
    <property type="project" value="TreeGrafter"/>
</dbReference>
<proteinExistence type="predicted"/>
<dbReference type="GO" id="GO:0004364">
    <property type="term" value="F:glutathione transferase activity"/>
    <property type="evidence" value="ECO:0007669"/>
    <property type="project" value="TreeGrafter"/>
</dbReference>
<dbReference type="Gene3D" id="3.40.30.10">
    <property type="entry name" value="Glutaredoxin"/>
    <property type="match status" value="1"/>
</dbReference>
<dbReference type="EMBL" id="UOEC01000159">
    <property type="protein sequence ID" value="VAV99134.1"/>
    <property type="molecule type" value="Genomic_DNA"/>
</dbReference>